<dbReference type="EMBL" id="LN885086">
    <property type="protein sequence ID" value="CUQ65652.1"/>
    <property type="molecule type" value="Genomic_DNA"/>
</dbReference>
<dbReference type="AlphaFoldDB" id="A0A0S4KTF0"/>
<evidence type="ECO:0000313" key="1">
    <source>
        <dbReference type="EMBL" id="CUQ65652.1"/>
    </source>
</evidence>
<dbReference type="RefSeq" id="WP_062483181.1">
    <property type="nucleotide sequence ID" value="NZ_LN885086.1"/>
</dbReference>
<sequence length="373" mass="40619">MAQQGSGSVVVWALVAGLIGGVVGNRILLTDPVVAQEAAPDRRMITTERLIVTDRDGKARAQLAVSEEGEPRLDLADKSGKSRLTLALTKEGGAEVRLNNRDGDPRVRLAVLSKGEPRLDLTMERDGRVLASLGLSPEGWPEMRLKGKEGTAEATLMFVDGAPRIFLEDPKGHVNAVLSAVEEKAGLVLYQGGKPRTGLMMEGLELINGESQSRARLEILDTGEPRLTMKDKEGRRLVSLSVEALPKKEAPLLAMYDDKDALRAGLNLDEAGRPNLILRDRPLLSLIDRTGDDGIFLSIEGENRPSLLLSSKKGKHSAFLGLRENNEMALDLLDESNKQRASVYLDPEGEPSMRLRDKTGRVIWSVTKDGAPR</sequence>
<reference evidence="2" key="1">
    <citation type="submission" date="2015-09" db="EMBL/GenBank/DDBJ databases">
        <authorList>
            <person name="Daims H."/>
        </authorList>
    </citation>
    <scope>NUCLEOTIDE SEQUENCE [LARGE SCALE GENOMIC DNA]</scope>
</reference>
<organism evidence="1 2">
    <name type="scientific">Candidatus Nitrospira inopinata</name>
    <dbReference type="NCBI Taxonomy" id="1715989"/>
    <lineage>
        <taxon>Bacteria</taxon>
        <taxon>Pseudomonadati</taxon>
        <taxon>Nitrospirota</taxon>
        <taxon>Nitrospiria</taxon>
        <taxon>Nitrospirales</taxon>
        <taxon>Nitrospiraceae</taxon>
        <taxon>Nitrospira</taxon>
    </lineage>
</organism>
<protein>
    <submittedName>
        <fullName evidence="1">Uncharacterized protein</fullName>
    </submittedName>
</protein>
<proteinExistence type="predicted"/>
<dbReference type="Proteomes" id="UP000066284">
    <property type="component" value="Chromosome 1"/>
</dbReference>
<evidence type="ECO:0000313" key="2">
    <source>
        <dbReference type="Proteomes" id="UP000066284"/>
    </source>
</evidence>
<accession>A0A0S4KTF0</accession>
<dbReference type="OrthoDB" id="1349101at2"/>
<keyword evidence="2" id="KW-1185">Reference proteome</keyword>
<dbReference type="KEGG" id="nio:NITINOP_0677"/>
<gene>
    <name evidence="1" type="ORF">NITINOP_0677</name>
</gene>
<name>A0A0S4KTF0_9BACT</name>